<dbReference type="NCBIfam" id="TIGR01376">
    <property type="entry name" value="POMP_repeat"/>
    <property type="match status" value="1"/>
</dbReference>
<keyword evidence="5 8" id="KW-0732">Signal</keyword>
<evidence type="ECO:0000256" key="7">
    <source>
        <dbReference type="ARBA" id="ARBA00023237"/>
    </source>
</evidence>
<dbReference type="InterPro" id="IPR011050">
    <property type="entry name" value="Pectin_lyase_fold/virulence"/>
</dbReference>
<dbReference type="STRING" id="1003.SAMN04488541_101645"/>
<evidence type="ECO:0000313" key="10">
    <source>
        <dbReference type="EMBL" id="SFF11392.1"/>
    </source>
</evidence>
<evidence type="ECO:0000256" key="1">
    <source>
        <dbReference type="ARBA" id="ARBA00004196"/>
    </source>
</evidence>
<feature type="domain" description="Secretion system C-terminal sorting" evidence="9">
    <location>
        <begin position="1089"/>
        <end position="1163"/>
    </location>
</feature>
<evidence type="ECO:0000256" key="8">
    <source>
        <dbReference type="SAM" id="SignalP"/>
    </source>
</evidence>
<dbReference type="PANTHER" id="PTHR11319:SF35">
    <property type="entry name" value="OUTER MEMBRANE PROTEIN PMPC-RELATED"/>
    <property type="match status" value="1"/>
</dbReference>
<dbReference type="InterPro" id="IPR012334">
    <property type="entry name" value="Pectin_lyas_fold"/>
</dbReference>
<gene>
    <name evidence="10" type="ORF">SAMN04488541_101645</name>
</gene>
<keyword evidence="4" id="KW-0964">Secreted</keyword>
<proteinExistence type="predicted"/>
<dbReference type="Pfam" id="PF02415">
    <property type="entry name" value="Chlam_PMP"/>
    <property type="match status" value="1"/>
</dbReference>
<dbReference type="InterPro" id="IPR003368">
    <property type="entry name" value="POMP_repeat"/>
</dbReference>
<dbReference type="AlphaFoldDB" id="A0A1I2G1G2"/>
<keyword evidence="11" id="KW-1185">Reference proteome</keyword>
<evidence type="ECO:0000256" key="6">
    <source>
        <dbReference type="ARBA" id="ARBA00023136"/>
    </source>
</evidence>
<comment type="subcellular location">
    <subcellularLocation>
        <location evidence="1">Cell envelope</location>
    </subcellularLocation>
    <subcellularLocation>
        <location evidence="2">Cell outer membrane</location>
    </subcellularLocation>
    <subcellularLocation>
        <location evidence="3">Secreted</location>
    </subcellularLocation>
</comment>
<reference evidence="10 11" key="1">
    <citation type="submission" date="2016-10" db="EMBL/GenBank/DDBJ databases">
        <authorList>
            <person name="de Groot N.N."/>
        </authorList>
    </citation>
    <scope>NUCLEOTIDE SEQUENCE [LARGE SCALE GENOMIC DNA]</scope>
    <source>
        <strain>GEY</strain>
        <strain evidence="11">DSM 9560</strain>
    </source>
</reference>
<keyword evidence="7" id="KW-0998">Cell outer membrane</keyword>
<accession>A0A1I2G1G2</accession>
<dbReference type="GO" id="GO:0005576">
    <property type="term" value="C:extracellular region"/>
    <property type="evidence" value="ECO:0007669"/>
    <property type="project" value="UniProtKB-SubCell"/>
</dbReference>
<dbReference type="NCBIfam" id="TIGR04183">
    <property type="entry name" value="Por_Secre_tail"/>
    <property type="match status" value="1"/>
</dbReference>
<dbReference type="OrthoDB" id="531718at2"/>
<evidence type="ECO:0000256" key="3">
    <source>
        <dbReference type="ARBA" id="ARBA00004613"/>
    </source>
</evidence>
<dbReference type="EMBL" id="FONY01000016">
    <property type="protein sequence ID" value="SFF11392.1"/>
    <property type="molecule type" value="Genomic_DNA"/>
</dbReference>
<dbReference type="RefSeq" id="WP_091544840.1">
    <property type="nucleotide sequence ID" value="NZ_FONY01000016.1"/>
</dbReference>
<evidence type="ECO:0000256" key="5">
    <source>
        <dbReference type="ARBA" id="ARBA00022729"/>
    </source>
</evidence>
<dbReference type="InterPro" id="IPR026444">
    <property type="entry name" value="Secre_tail"/>
</dbReference>
<name>A0A1I2G1G2_9BACT</name>
<evidence type="ECO:0000313" key="11">
    <source>
        <dbReference type="Proteomes" id="UP000199513"/>
    </source>
</evidence>
<dbReference type="PANTHER" id="PTHR11319">
    <property type="entry name" value="G PROTEIN-COUPLED RECEPTOR-RELATED"/>
    <property type="match status" value="1"/>
</dbReference>
<dbReference type="SUPFAM" id="SSF51126">
    <property type="entry name" value="Pectin lyase-like"/>
    <property type="match status" value="2"/>
</dbReference>
<dbReference type="Proteomes" id="UP000199513">
    <property type="component" value="Unassembled WGS sequence"/>
</dbReference>
<evidence type="ECO:0000256" key="2">
    <source>
        <dbReference type="ARBA" id="ARBA00004442"/>
    </source>
</evidence>
<organism evidence="10 11">
    <name type="scientific">Thermoflexibacter ruber</name>
    <dbReference type="NCBI Taxonomy" id="1003"/>
    <lineage>
        <taxon>Bacteria</taxon>
        <taxon>Pseudomonadati</taxon>
        <taxon>Bacteroidota</taxon>
        <taxon>Cytophagia</taxon>
        <taxon>Cytophagales</taxon>
        <taxon>Thermoflexibacteraceae</taxon>
        <taxon>Thermoflexibacter</taxon>
    </lineage>
</organism>
<sequence length="1166" mass="127295">MSRFIYLLILFCFFLHQQIKAQCPLDCRYLYVDEAIATSGVGTSWATAFKTLQEAIDAANTGSPADTIIVKQGTYKPDNGSDRSKSFVIDTKEVYLYGGYLGTELETVAGGLIPLANPVANTTILSGDIGTVGVHTDNSYHVVQILNTTKGKMWGFTITRGRADGAGTDSNGGGILASNSTFDLEFVRIANNYASLGGGMYSDNSLIYLSNMSSGYTVIGGFGLDNNIAATSGGAIYYASGEMKANNIFFGNNTATSTGGAIYVASSVVVTDFYADLTFRDNKVTAGAGGAVYLNSVTGWDTYPSNTISKATFLNNEANAGGGIFASNCNNLNLTNMIFNDNIATNNGGGILLFQCDNTKVQHITFKGNTANQGAGMFVQGSGGGSFETIDIYNTLFWGNRDNVPSPNSVTANNIGGIFPSMFNCLFEEDETSFATAHPNISYDAGTCIFNQDPQFLFDYAEDVMIVPKSPAAEKGAVLSPEVNDDRFGYIRSCIPDIGAIEVQRLWTGGIGNTASTAGTGNWNVADNWTPEQLLPTTEYAIPSDAFTVVIRSGAVTMNTNSAAHAVYLEGGTFTMNSNAQLSVKRLFQRSGGTFNSGEGTETVIFENDCHLPPYNLSQKNTIVSGRLTFNYLTVNNNDDLFVGSSQLIAVKRLLRLAVGNFYIDNNLALLSTANYTAMLINNTYSILGTNPMNTNRNVIVQRYVTPYAPRPVGLGYTYFSSPVQGTRVSDFAPIMNLVLDVGVNPYYWFNPFYTASNFPTFFKYVEGNNAIFEGGAAPQAGWRCPAINEVLEVGRGYIANLNSGVTMNFRGYLNNGTVNVPITRGGAAQSGWNLVGNPYPSPINWTTLYGLNSSIVTTGIWRRIATGQYTGIFDYYIQGTPVGSNGGTAEIQSSQGFFVRATTNGTLTMDNTVRTTSGYSNPQFFRTEEREEKNELEGFLRIELKNSRIADGTIISFYAKATEEIDTNFDMEKVMLNSNNAPNFYTKNKDKRIAINGLPSLTQRQVIPLYFMTYENGQHTISATHVSHFRENVLVILEDKTLGILHDLQSKPYTFTTTANNGAENSRFQLHIVPNTNTNFVEWAEITIFPNPVQEELKVKVLSKQAENLQIVIYDELGRKVMTGEIEKKRDVMEDNFDVSHLKNGLYIIELSQGTYKMTQKMLKQ</sequence>
<dbReference type="Pfam" id="PF18962">
    <property type="entry name" value="Por_Secre_tail"/>
    <property type="match status" value="1"/>
</dbReference>
<dbReference type="Gene3D" id="2.160.20.10">
    <property type="entry name" value="Single-stranded right-handed beta-helix, Pectin lyase-like"/>
    <property type="match status" value="1"/>
</dbReference>
<dbReference type="InterPro" id="IPR006626">
    <property type="entry name" value="PbH1"/>
</dbReference>
<feature type="chain" id="PRO_5011687124" evidence="8">
    <location>
        <begin position="22"/>
        <end position="1166"/>
    </location>
</feature>
<dbReference type="SMART" id="SM00710">
    <property type="entry name" value="PbH1"/>
    <property type="match status" value="6"/>
</dbReference>
<feature type="signal peptide" evidence="8">
    <location>
        <begin position="1"/>
        <end position="21"/>
    </location>
</feature>
<dbReference type="GO" id="GO:0009279">
    <property type="term" value="C:cell outer membrane"/>
    <property type="evidence" value="ECO:0007669"/>
    <property type="project" value="UniProtKB-SubCell"/>
</dbReference>
<evidence type="ECO:0000256" key="4">
    <source>
        <dbReference type="ARBA" id="ARBA00022525"/>
    </source>
</evidence>
<protein>
    <submittedName>
        <fullName evidence="10">Por secretion system C-terminal sorting domain-containing protein</fullName>
    </submittedName>
</protein>
<evidence type="ECO:0000259" key="9">
    <source>
        <dbReference type="Pfam" id="PF18962"/>
    </source>
</evidence>
<keyword evidence="6" id="KW-0472">Membrane</keyword>